<evidence type="ECO:0008006" key="5">
    <source>
        <dbReference type="Google" id="ProtNLM"/>
    </source>
</evidence>
<dbReference type="SMART" id="SM00240">
    <property type="entry name" value="FHA"/>
    <property type="match status" value="1"/>
</dbReference>
<protein>
    <recommendedName>
        <fullName evidence="5">Adenylate/guanylate cyclase domain-containing protein</fullName>
    </recommendedName>
</protein>
<dbReference type="Pfam" id="PF00498">
    <property type="entry name" value="FHA"/>
    <property type="match status" value="1"/>
</dbReference>
<organism evidence="3 4">
    <name type="scientific">bacterium (Candidatus Blackallbacteria) CG17_big_fil_post_rev_8_21_14_2_50_48_46</name>
    <dbReference type="NCBI Taxonomy" id="2014261"/>
    <lineage>
        <taxon>Bacteria</taxon>
        <taxon>Candidatus Blackallbacteria</taxon>
    </lineage>
</organism>
<dbReference type="CDD" id="cd07302">
    <property type="entry name" value="CHD"/>
    <property type="match status" value="1"/>
</dbReference>
<evidence type="ECO:0000313" key="3">
    <source>
        <dbReference type="EMBL" id="PIW18250.1"/>
    </source>
</evidence>
<dbReference type="GO" id="GO:0009190">
    <property type="term" value="P:cyclic nucleotide biosynthetic process"/>
    <property type="evidence" value="ECO:0007669"/>
    <property type="project" value="InterPro"/>
</dbReference>
<dbReference type="SUPFAM" id="SSF49879">
    <property type="entry name" value="SMAD/FHA domain"/>
    <property type="match status" value="1"/>
</dbReference>
<dbReference type="GO" id="GO:0035556">
    <property type="term" value="P:intracellular signal transduction"/>
    <property type="evidence" value="ECO:0007669"/>
    <property type="project" value="InterPro"/>
</dbReference>
<dbReference type="Gene3D" id="3.30.70.1230">
    <property type="entry name" value="Nucleotide cyclase"/>
    <property type="match status" value="1"/>
</dbReference>
<dbReference type="PANTHER" id="PTHR43081">
    <property type="entry name" value="ADENYLATE CYCLASE, TERMINAL-DIFFERENTIATION SPECIFIC-RELATED"/>
    <property type="match status" value="1"/>
</dbReference>
<dbReference type="InterPro" id="IPR050697">
    <property type="entry name" value="Adenylyl/Guanylyl_Cyclase_3/4"/>
</dbReference>
<evidence type="ECO:0000259" key="1">
    <source>
        <dbReference type="PROSITE" id="PS50006"/>
    </source>
</evidence>
<name>A0A2M7G837_9BACT</name>
<dbReference type="Gene3D" id="2.60.200.20">
    <property type="match status" value="1"/>
</dbReference>
<feature type="domain" description="Guanylate cyclase" evidence="2">
    <location>
        <begin position="147"/>
        <end position="271"/>
    </location>
</feature>
<evidence type="ECO:0000313" key="4">
    <source>
        <dbReference type="Proteomes" id="UP000231019"/>
    </source>
</evidence>
<dbReference type="CDD" id="cd00060">
    <property type="entry name" value="FHA"/>
    <property type="match status" value="1"/>
</dbReference>
<dbReference type="Pfam" id="PF00211">
    <property type="entry name" value="Guanylate_cyc"/>
    <property type="match status" value="1"/>
</dbReference>
<sequence length="392" mass="43911">MDTDKLNPDILAKYMAQSPLDTQDWDEEATIIGGLSFDEEPLEEEGLLLEGMGFRHVLGLAPVLLGRDAGCTLSLNSKTVSRYHLAIYKFGKHYWMRDLHSTNGILHNQVKTLHAVIRAGDQLQLGDQAFQVLGAPPLQEEYAKQCIVVFLDLADSTRLSEKEGKAFTQAIQTEISKLEDRILVYRGLPLKQLGDGLMCAFGLYALPAGGLSVADQALAFAWEAVRAFRTIPDYPHLRLRVGLHMGEITLRHEEAAIDIFGDTVNLASRLEYTNKEYGTQIMISEALYHEASRTRPFLREVDTVRVAGKEEPVKIYAWDENSQAPGSDSILSAYHQALTLYRQGKFPQARACLQAPNLHKDTVAQTLARRLHTLPENAPEDWDGIWQLEKIT</sequence>
<dbReference type="PROSITE" id="PS50125">
    <property type="entry name" value="GUANYLATE_CYCLASE_2"/>
    <property type="match status" value="1"/>
</dbReference>
<dbReference type="InterPro" id="IPR008984">
    <property type="entry name" value="SMAD_FHA_dom_sf"/>
</dbReference>
<dbReference type="PROSITE" id="PS50006">
    <property type="entry name" value="FHA_DOMAIN"/>
    <property type="match status" value="1"/>
</dbReference>
<dbReference type="AlphaFoldDB" id="A0A2M7G837"/>
<evidence type="ECO:0000259" key="2">
    <source>
        <dbReference type="PROSITE" id="PS50125"/>
    </source>
</evidence>
<dbReference type="InterPro" id="IPR029787">
    <property type="entry name" value="Nucleotide_cyclase"/>
</dbReference>
<accession>A0A2M7G837</accession>
<gene>
    <name evidence="3" type="ORF">COW36_05640</name>
</gene>
<dbReference type="GO" id="GO:0004016">
    <property type="term" value="F:adenylate cyclase activity"/>
    <property type="evidence" value="ECO:0007669"/>
    <property type="project" value="UniProtKB-ARBA"/>
</dbReference>
<feature type="domain" description="FHA" evidence="1">
    <location>
        <begin position="63"/>
        <end position="112"/>
    </location>
</feature>
<dbReference type="InterPro" id="IPR000253">
    <property type="entry name" value="FHA_dom"/>
</dbReference>
<dbReference type="EMBL" id="PFFQ01000013">
    <property type="protein sequence ID" value="PIW18250.1"/>
    <property type="molecule type" value="Genomic_DNA"/>
</dbReference>
<dbReference type="SUPFAM" id="SSF55073">
    <property type="entry name" value="Nucleotide cyclase"/>
    <property type="match status" value="1"/>
</dbReference>
<proteinExistence type="predicted"/>
<dbReference type="SMART" id="SM00044">
    <property type="entry name" value="CYCc"/>
    <property type="match status" value="1"/>
</dbReference>
<dbReference type="InterPro" id="IPR001054">
    <property type="entry name" value="A/G_cyclase"/>
</dbReference>
<dbReference type="Proteomes" id="UP000231019">
    <property type="component" value="Unassembled WGS sequence"/>
</dbReference>
<comment type="caution">
    <text evidence="3">The sequence shown here is derived from an EMBL/GenBank/DDBJ whole genome shotgun (WGS) entry which is preliminary data.</text>
</comment>
<reference evidence="3 4" key="1">
    <citation type="submission" date="2017-09" db="EMBL/GenBank/DDBJ databases">
        <title>Depth-based differentiation of microbial function through sediment-hosted aquifers and enrichment of novel symbionts in the deep terrestrial subsurface.</title>
        <authorList>
            <person name="Probst A.J."/>
            <person name="Ladd B."/>
            <person name="Jarett J.K."/>
            <person name="Geller-Mcgrath D.E."/>
            <person name="Sieber C.M."/>
            <person name="Emerson J.B."/>
            <person name="Anantharaman K."/>
            <person name="Thomas B.C."/>
            <person name="Malmstrom R."/>
            <person name="Stieglmeier M."/>
            <person name="Klingl A."/>
            <person name="Woyke T."/>
            <person name="Ryan C.M."/>
            <person name="Banfield J.F."/>
        </authorList>
    </citation>
    <scope>NUCLEOTIDE SEQUENCE [LARGE SCALE GENOMIC DNA]</scope>
    <source>
        <strain evidence="3">CG17_big_fil_post_rev_8_21_14_2_50_48_46</strain>
    </source>
</reference>
<dbReference type="PANTHER" id="PTHR43081:SF1">
    <property type="entry name" value="ADENYLATE CYCLASE, TERMINAL-DIFFERENTIATION SPECIFIC"/>
    <property type="match status" value="1"/>
</dbReference>